<accession>A0A9Q1QAS0</accession>
<dbReference type="EMBL" id="JAKOGI010000426">
    <property type="protein sequence ID" value="KAJ8435252.1"/>
    <property type="molecule type" value="Genomic_DNA"/>
</dbReference>
<organism evidence="2 3">
    <name type="scientific">Carnegiea gigantea</name>
    <dbReference type="NCBI Taxonomy" id="171969"/>
    <lineage>
        <taxon>Eukaryota</taxon>
        <taxon>Viridiplantae</taxon>
        <taxon>Streptophyta</taxon>
        <taxon>Embryophyta</taxon>
        <taxon>Tracheophyta</taxon>
        <taxon>Spermatophyta</taxon>
        <taxon>Magnoliopsida</taxon>
        <taxon>eudicotyledons</taxon>
        <taxon>Gunneridae</taxon>
        <taxon>Pentapetalae</taxon>
        <taxon>Caryophyllales</taxon>
        <taxon>Cactineae</taxon>
        <taxon>Cactaceae</taxon>
        <taxon>Cactoideae</taxon>
        <taxon>Echinocereeae</taxon>
        <taxon>Carnegiea</taxon>
    </lineage>
</organism>
<dbReference type="Proteomes" id="UP001153076">
    <property type="component" value="Unassembled WGS sequence"/>
</dbReference>
<dbReference type="PANTHER" id="PTHR33240">
    <property type="entry name" value="OS08G0508500 PROTEIN"/>
    <property type="match status" value="1"/>
</dbReference>
<protein>
    <submittedName>
        <fullName evidence="2">Uncharacterized protein</fullName>
    </submittedName>
</protein>
<comment type="caution">
    <text evidence="2">The sequence shown here is derived from an EMBL/GenBank/DDBJ whole genome shotgun (WGS) entry which is preliminary data.</text>
</comment>
<keyword evidence="3" id="KW-1185">Reference proteome</keyword>
<sequence length="329" mass="36925">MADAITRQVTEQVKRVMEAQPGRSMARKPPTDRKGCRPFTPWSLAGRGCGQIEVSGLFLGGKQRRNSSLDLHEREQHSRRPPLPPTQRTSGELLGFGAGADFRAEERVLKHKGQIDRFLKRGPRFLRQEHEWAPPSPRVKECSTEAVATITGGYATDITRAAWKAKLRTAQQVLTVEQGSYIPAPTMVFGGKDTLRFASPHKDPLVVEMKIASAIVRRILFRRYHNLGLLEKAHALGRDIVPMTNPILGFGGQEVHPSATIRLPVHFGDKTRFKSLEVDFLVVDVPTAYNVIISRPTLHRVRVVVAPYLNKANTTILYNHVRDRKQKQA</sequence>
<name>A0A9Q1QAS0_9CARY</name>
<evidence type="ECO:0000313" key="3">
    <source>
        <dbReference type="Proteomes" id="UP001153076"/>
    </source>
</evidence>
<gene>
    <name evidence="2" type="ORF">Cgig2_005304</name>
</gene>
<dbReference type="PANTHER" id="PTHR33240:SF17">
    <property type="entry name" value="EUKARYOTIC PEPTIDE CHAIN RELEASE FACTOR GTP-BINDING SUBUNIT-LIKE"/>
    <property type="match status" value="1"/>
</dbReference>
<reference evidence="2" key="1">
    <citation type="submission" date="2022-04" db="EMBL/GenBank/DDBJ databases">
        <title>Carnegiea gigantea Genome sequencing and assembly v2.</title>
        <authorList>
            <person name="Copetti D."/>
            <person name="Sanderson M.J."/>
            <person name="Burquez A."/>
            <person name="Wojciechowski M.F."/>
        </authorList>
    </citation>
    <scope>NUCLEOTIDE SEQUENCE</scope>
    <source>
        <strain evidence="2">SGP5-SGP5p</strain>
        <tissue evidence="2">Aerial part</tissue>
    </source>
</reference>
<proteinExistence type="predicted"/>
<evidence type="ECO:0000313" key="2">
    <source>
        <dbReference type="EMBL" id="KAJ8435252.1"/>
    </source>
</evidence>
<dbReference type="AlphaFoldDB" id="A0A9Q1QAS0"/>
<evidence type="ECO:0000256" key="1">
    <source>
        <dbReference type="SAM" id="MobiDB-lite"/>
    </source>
</evidence>
<feature type="region of interest" description="Disordered" evidence="1">
    <location>
        <begin position="67"/>
        <end position="94"/>
    </location>
</feature>